<dbReference type="AlphaFoldDB" id="A0A380KVR2"/>
<dbReference type="Proteomes" id="UP000254634">
    <property type="component" value="Unassembled WGS sequence"/>
</dbReference>
<dbReference type="PANTHER" id="PTHR43235">
    <property type="entry name" value="GLUTAMINE AMIDOTRANSFERASE PB2B2.05-RELATED"/>
    <property type="match status" value="1"/>
</dbReference>
<proteinExistence type="predicted"/>
<gene>
    <name evidence="1" type="ORF">NCTC13765_00446</name>
</gene>
<protein>
    <submittedName>
        <fullName evidence="1">Glutamine amidotransferase, class I</fullName>
        <ecNumber evidence="1">2.4.2.-</ecNumber>
    </submittedName>
</protein>
<dbReference type="InterPro" id="IPR011697">
    <property type="entry name" value="Peptidase_C26"/>
</dbReference>
<dbReference type="GO" id="GO:0006598">
    <property type="term" value="P:polyamine catabolic process"/>
    <property type="evidence" value="ECO:0007669"/>
    <property type="project" value="TreeGrafter"/>
</dbReference>
<name>A0A380KVR2_9STRE</name>
<keyword evidence="2" id="KW-1185">Reference proteome</keyword>
<keyword evidence="1" id="KW-0328">Glycosyltransferase</keyword>
<dbReference type="EMBL" id="UHFR01000005">
    <property type="protein sequence ID" value="SUN76002.1"/>
    <property type="molecule type" value="Genomic_DNA"/>
</dbReference>
<keyword evidence="1" id="KW-0808">Transferase</keyword>
<evidence type="ECO:0000313" key="1">
    <source>
        <dbReference type="EMBL" id="SUN76002.1"/>
    </source>
</evidence>
<dbReference type="PROSITE" id="PS51273">
    <property type="entry name" value="GATASE_TYPE_1"/>
    <property type="match status" value="1"/>
</dbReference>
<dbReference type="InterPro" id="IPR044668">
    <property type="entry name" value="PuuD-like"/>
</dbReference>
<reference evidence="1" key="1">
    <citation type="submission" date="2018-06" db="EMBL/GenBank/DDBJ databases">
        <authorList>
            <consortium name="Pathogen Informatics"/>
            <person name="Doyle S."/>
        </authorList>
    </citation>
    <scope>NUCLEOTIDE SEQUENCE [LARGE SCALE GENOMIC DNA]</scope>
    <source>
        <strain evidence="1">NCTC13765</strain>
    </source>
</reference>
<dbReference type="OrthoDB" id="9813383at2"/>
<keyword evidence="1" id="KW-0315">Glutamine amidotransferase</keyword>
<dbReference type="CDD" id="cd01745">
    <property type="entry name" value="GATase1_2"/>
    <property type="match status" value="1"/>
</dbReference>
<dbReference type="Pfam" id="PF07722">
    <property type="entry name" value="Peptidase_C26"/>
    <property type="match status" value="1"/>
</dbReference>
<dbReference type="STRING" id="1123307.GCA_000380065_00522"/>
<evidence type="ECO:0000313" key="2">
    <source>
        <dbReference type="Proteomes" id="UP000254634"/>
    </source>
</evidence>
<dbReference type="PANTHER" id="PTHR43235:SF1">
    <property type="entry name" value="GLUTAMINE AMIDOTRANSFERASE PB2B2.05-RELATED"/>
    <property type="match status" value="1"/>
</dbReference>
<dbReference type="EC" id="2.4.2.-" evidence="1"/>
<dbReference type="RefSeq" id="WP_018371209.1">
    <property type="nucleotide sequence ID" value="NZ_UHFR01000005.1"/>
</dbReference>
<dbReference type="SUPFAM" id="SSF52317">
    <property type="entry name" value="Class I glutamine amidotransferase-like"/>
    <property type="match status" value="1"/>
</dbReference>
<sequence>MTKPIIGITGNERPHPDTTIARLSYTSDGFIRAVEKVGGLPLVLPIVDKSLAAAYVDTIDKLILTGGQNVLPQFYGEEQTIDSDDYLLERDEFEIALIKETLKQGKPIFAICRGTQLFNVVKGGTLHQDIPGHWQSEDANTLTQSLAVEQNSLLAKFVPTGSCINSYHHQALKDLGKDLRVVAYDPKDGIIEAIESTDNYPFIGVQWHPELIWEHEEPSLALFDFFVNQLQRSSVSSR</sequence>
<dbReference type="InterPro" id="IPR029062">
    <property type="entry name" value="Class_I_gatase-like"/>
</dbReference>
<accession>A0A380KVR2</accession>
<dbReference type="GO" id="GO:0005829">
    <property type="term" value="C:cytosol"/>
    <property type="evidence" value="ECO:0007669"/>
    <property type="project" value="TreeGrafter"/>
</dbReference>
<dbReference type="Gene3D" id="3.40.50.880">
    <property type="match status" value="1"/>
</dbReference>
<organism evidence="1 2">
    <name type="scientific">Streptococcus massiliensis</name>
    <dbReference type="NCBI Taxonomy" id="313439"/>
    <lineage>
        <taxon>Bacteria</taxon>
        <taxon>Bacillati</taxon>
        <taxon>Bacillota</taxon>
        <taxon>Bacilli</taxon>
        <taxon>Lactobacillales</taxon>
        <taxon>Streptococcaceae</taxon>
        <taxon>Streptococcus</taxon>
    </lineage>
</organism>
<dbReference type="GO" id="GO:0033969">
    <property type="term" value="F:gamma-glutamyl-gamma-aminobutyrate hydrolase activity"/>
    <property type="evidence" value="ECO:0007669"/>
    <property type="project" value="TreeGrafter"/>
</dbReference>
<dbReference type="GO" id="GO:0016757">
    <property type="term" value="F:glycosyltransferase activity"/>
    <property type="evidence" value="ECO:0007669"/>
    <property type="project" value="UniProtKB-KW"/>
</dbReference>